<name>A0A5M6J0J5_9PROT</name>
<feature type="transmembrane region" description="Helical" evidence="6">
    <location>
        <begin position="159"/>
        <end position="176"/>
    </location>
</feature>
<dbReference type="Pfam" id="PF13187">
    <property type="entry name" value="Fer4_9"/>
    <property type="match status" value="1"/>
</dbReference>
<evidence type="ECO:0000313" key="8">
    <source>
        <dbReference type="EMBL" id="KAA5614114.1"/>
    </source>
</evidence>
<dbReference type="EMBL" id="VWPK01000003">
    <property type="protein sequence ID" value="KAA5614114.1"/>
    <property type="molecule type" value="Genomic_DNA"/>
</dbReference>
<protein>
    <submittedName>
        <fullName evidence="8">DUF3483 domain-containing protein</fullName>
    </submittedName>
</protein>
<dbReference type="PANTHER" id="PTHR43255:SF1">
    <property type="entry name" value="IRON-SULFUR-BINDING OXIDOREDUCTASE FADF-RELATED"/>
    <property type="match status" value="1"/>
</dbReference>
<keyword evidence="9" id="KW-1185">Reference proteome</keyword>
<feature type="transmembrane region" description="Helical" evidence="6">
    <location>
        <begin position="135"/>
        <end position="153"/>
    </location>
</feature>
<evidence type="ECO:0000256" key="1">
    <source>
        <dbReference type="ARBA" id="ARBA00022485"/>
    </source>
</evidence>
<dbReference type="InterPro" id="IPR017900">
    <property type="entry name" value="4Fe4S_Fe_S_CS"/>
</dbReference>
<evidence type="ECO:0000259" key="7">
    <source>
        <dbReference type="PROSITE" id="PS51379"/>
    </source>
</evidence>
<keyword evidence="6" id="KW-0472">Membrane</keyword>
<evidence type="ECO:0000313" key="9">
    <source>
        <dbReference type="Proteomes" id="UP000325255"/>
    </source>
</evidence>
<keyword evidence="1" id="KW-0004">4Fe-4S</keyword>
<dbReference type="PANTHER" id="PTHR43255">
    <property type="entry name" value="IRON-SULFUR-BINDING OXIDOREDUCTASE FADF-RELATED-RELATED"/>
    <property type="match status" value="1"/>
</dbReference>
<proteinExistence type="predicted"/>
<dbReference type="PROSITE" id="PS00198">
    <property type="entry name" value="4FE4S_FER_1"/>
    <property type="match status" value="2"/>
</dbReference>
<keyword evidence="6" id="KW-0812">Transmembrane</keyword>
<evidence type="ECO:0000256" key="6">
    <source>
        <dbReference type="SAM" id="Phobius"/>
    </source>
</evidence>
<keyword evidence="3" id="KW-0560">Oxidoreductase</keyword>
<keyword evidence="6" id="KW-1133">Transmembrane helix</keyword>
<dbReference type="InterPro" id="IPR009051">
    <property type="entry name" value="Helical_ferredxn"/>
</dbReference>
<dbReference type="Pfam" id="PF11982">
    <property type="entry name" value="DUF3483"/>
    <property type="match status" value="1"/>
</dbReference>
<dbReference type="InterPro" id="IPR051460">
    <property type="entry name" value="HdrC_iron-sulfur_subunit"/>
</dbReference>
<comment type="caution">
    <text evidence="8">The sequence shown here is derived from an EMBL/GenBank/DDBJ whole genome shotgun (WGS) entry which is preliminary data.</text>
</comment>
<evidence type="ECO:0000256" key="4">
    <source>
        <dbReference type="ARBA" id="ARBA00023004"/>
    </source>
</evidence>
<dbReference type="RefSeq" id="WP_150039056.1">
    <property type="nucleotide sequence ID" value="NZ_OW485601.1"/>
</dbReference>
<dbReference type="OrthoDB" id="9794954at2"/>
<dbReference type="Pfam" id="PF02754">
    <property type="entry name" value="CCG"/>
    <property type="match status" value="2"/>
</dbReference>
<keyword evidence="5" id="KW-0411">Iron-sulfur</keyword>
<feature type="transmembrane region" description="Helical" evidence="6">
    <location>
        <begin position="95"/>
        <end position="114"/>
    </location>
</feature>
<dbReference type="InterPro" id="IPR021872">
    <property type="entry name" value="Csal_0991-like_N"/>
</dbReference>
<dbReference type="GO" id="GO:0005886">
    <property type="term" value="C:plasma membrane"/>
    <property type="evidence" value="ECO:0007669"/>
    <property type="project" value="TreeGrafter"/>
</dbReference>
<dbReference type="GO" id="GO:0046872">
    <property type="term" value="F:metal ion binding"/>
    <property type="evidence" value="ECO:0007669"/>
    <property type="project" value="UniProtKB-KW"/>
</dbReference>
<evidence type="ECO:0000256" key="2">
    <source>
        <dbReference type="ARBA" id="ARBA00022723"/>
    </source>
</evidence>
<accession>A0A5M6J0J5</accession>
<gene>
    <name evidence="8" type="ORF">F1189_02635</name>
</gene>
<feature type="transmembrane region" description="Helical" evidence="6">
    <location>
        <begin position="69"/>
        <end position="89"/>
    </location>
</feature>
<keyword evidence="2" id="KW-0479">Metal-binding</keyword>
<feature type="domain" description="4Fe-4S ferredoxin-type" evidence="7">
    <location>
        <begin position="230"/>
        <end position="261"/>
    </location>
</feature>
<dbReference type="GO" id="GO:0051539">
    <property type="term" value="F:4 iron, 4 sulfur cluster binding"/>
    <property type="evidence" value="ECO:0007669"/>
    <property type="project" value="UniProtKB-KW"/>
</dbReference>
<dbReference type="AlphaFoldDB" id="A0A5M6J0J5"/>
<feature type="transmembrane region" description="Helical" evidence="6">
    <location>
        <begin position="6"/>
        <end position="25"/>
    </location>
</feature>
<evidence type="ECO:0000256" key="5">
    <source>
        <dbReference type="ARBA" id="ARBA00023014"/>
    </source>
</evidence>
<dbReference type="GO" id="GO:0016491">
    <property type="term" value="F:oxidoreductase activity"/>
    <property type="evidence" value="ECO:0007669"/>
    <property type="project" value="UniProtKB-KW"/>
</dbReference>
<dbReference type="SUPFAM" id="SSF46548">
    <property type="entry name" value="alpha-helical ferredoxin"/>
    <property type="match status" value="1"/>
</dbReference>
<dbReference type="Proteomes" id="UP000325255">
    <property type="component" value="Unassembled WGS sequence"/>
</dbReference>
<dbReference type="PROSITE" id="PS51379">
    <property type="entry name" value="4FE4S_FER_2"/>
    <property type="match status" value="1"/>
</dbReference>
<dbReference type="InterPro" id="IPR017896">
    <property type="entry name" value="4Fe4S_Fe-S-bd"/>
</dbReference>
<keyword evidence="4" id="KW-0408">Iron</keyword>
<dbReference type="InterPro" id="IPR004017">
    <property type="entry name" value="Cys_rich_dom"/>
</dbReference>
<reference evidence="8 9" key="1">
    <citation type="submission" date="2019-09" db="EMBL/GenBank/DDBJ databases">
        <title>Genome sequence of Rhodovastum atsumiense, a diverse member of the Acetobacteraceae family of non-sulfur purple photosynthetic bacteria.</title>
        <authorList>
            <person name="Meyer T."/>
            <person name="Kyndt J."/>
        </authorList>
    </citation>
    <scope>NUCLEOTIDE SEQUENCE [LARGE SCALE GENOMIC DNA]</scope>
    <source>
        <strain evidence="8 9">DSM 21279</strain>
    </source>
</reference>
<dbReference type="Gene3D" id="1.10.1060.10">
    <property type="entry name" value="Alpha-helical ferredoxin"/>
    <property type="match status" value="1"/>
</dbReference>
<evidence type="ECO:0000256" key="3">
    <source>
        <dbReference type="ARBA" id="ARBA00023002"/>
    </source>
</evidence>
<sequence>MATHLLPFLPWLLAVWGLTEVLCLARLWRTGRSVRVDWIGGLWALPGRYLHDVHDVVGRRPAAARMHMVAAGGLLGGSVLLALGVVPGLAMARPYWGVVALAFACALAGAVLVARRRVPVRPASLSGGRFLWLPLWLGLHETGVLLVAFAGVLRPELPLGGVGLALAALGGGFLVWRLRDAPLRHAVAGALGLALHPRPGRFGGGRDTGLRPLDLDAPLLGVGVPADFPWTTLVSFDACVQCGRCEEACPANAAGQRLNPKRLIQDLSAAMRPPGTAPAYAGSPHPGIATPGHGGAQAPVIGRDAMIHPDTLWACTTCRACVHECPMMIEHVDAVIALRRYQTLECGAPPEKAAPLLTALRQADDPGARPPAARTDFAAGLDLRVLGEGEATDLLLWLGEGAYDLRHGRTLRALVRLLQRAGIDFAVLGAEERDCGDLARRLGDEATFQRLARANIATLATRRFRRIVTADPHALQVLSNEYPDFGGNYTVLHHTALLEELVRAGRLVPVRPVAGRVTFHDPCYLARYNGGTEAPRAVLTRIVREPVEMARHGERAMCCGGGGGSPFADVPGARRIPDLRMQQARNVGAELVAVACPGCAAMLEGVTGARPEVRDIAELLLAAVEDTP</sequence>
<organism evidence="8 9">
    <name type="scientific">Rhodovastum atsumiense</name>
    <dbReference type="NCBI Taxonomy" id="504468"/>
    <lineage>
        <taxon>Bacteria</taxon>
        <taxon>Pseudomonadati</taxon>
        <taxon>Pseudomonadota</taxon>
        <taxon>Alphaproteobacteria</taxon>
        <taxon>Acetobacterales</taxon>
        <taxon>Acetobacteraceae</taxon>
        <taxon>Rhodovastum</taxon>
    </lineage>
</organism>